<sequence>MTGRNGNEYGKPPSNNNWTDFVISAKLRKLKAAKKNGKYKVNRKEMRGRRIFLVQLERLEGFDGGGGREAGVGQKPMLD</sequence>
<reference evidence="1 2" key="2">
    <citation type="journal article" date="2009" name="PLoS ONE">
        <title>An integrated genetic and cytogenetic map of the cucumber genome.</title>
        <authorList>
            <person name="Ren Y."/>
            <person name="Zhang Z."/>
            <person name="Liu J."/>
            <person name="Staub J.E."/>
            <person name="Han Y."/>
            <person name="Cheng Z."/>
            <person name="Li X."/>
            <person name="Lu J."/>
            <person name="Miao H."/>
            <person name="Kang H."/>
            <person name="Xie B."/>
            <person name="Gu X."/>
            <person name="Wang X."/>
            <person name="Du Y."/>
            <person name="Jin W."/>
            <person name="Huang S."/>
        </authorList>
    </citation>
    <scope>NUCLEOTIDE SEQUENCE [LARGE SCALE GENOMIC DNA]</scope>
    <source>
        <strain evidence="2">cv. 9930</strain>
    </source>
</reference>
<organism evidence="1 2">
    <name type="scientific">Cucumis sativus</name>
    <name type="common">Cucumber</name>
    <dbReference type="NCBI Taxonomy" id="3659"/>
    <lineage>
        <taxon>Eukaryota</taxon>
        <taxon>Viridiplantae</taxon>
        <taxon>Streptophyta</taxon>
        <taxon>Embryophyta</taxon>
        <taxon>Tracheophyta</taxon>
        <taxon>Spermatophyta</taxon>
        <taxon>Magnoliopsida</taxon>
        <taxon>eudicotyledons</taxon>
        <taxon>Gunneridae</taxon>
        <taxon>Pentapetalae</taxon>
        <taxon>rosids</taxon>
        <taxon>fabids</taxon>
        <taxon>Cucurbitales</taxon>
        <taxon>Cucurbitaceae</taxon>
        <taxon>Benincaseae</taxon>
        <taxon>Cucumis</taxon>
    </lineage>
</organism>
<name>A0A0A0KPG2_CUCSA</name>
<keyword evidence="2" id="KW-1185">Reference proteome</keyword>
<reference evidence="1 2" key="4">
    <citation type="journal article" date="2011" name="BMC Genomics">
        <title>RNA-Seq improves annotation of protein-coding genes in the cucumber genome.</title>
        <authorList>
            <person name="Li Z."/>
            <person name="Zhang Z."/>
            <person name="Yan P."/>
            <person name="Huang S."/>
            <person name="Fei Z."/>
            <person name="Lin K."/>
        </authorList>
    </citation>
    <scope>NUCLEOTIDE SEQUENCE [LARGE SCALE GENOMIC DNA]</scope>
    <source>
        <strain evidence="2">cv. 9930</strain>
    </source>
</reference>
<dbReference type="EMBL" id="CM002926">
    <property type="protein sequence ID" value="KGN49586.1"/>
    <property type="molecule type" value="Genomic_DNA"/>
</dbReference>
<evidence type="ECO:0000313" key="2">
    <source>
        <dbReference type="Proteomes" id="UP000029981"/>
    </source>
</evidence>
<reference evidence="1 2" key="3">
    <citation type="journal article" date="2010" name="BMC Genomics">
        <title>Transcriptome sequencing and comparative analysis of cucumber flowers with different sex types.</title>
        <authorList>
            <person name="Guo S."/>
            <person name="Zheng Y."/>
            <person name="Joung J.G."/>
            <person name="Liu S."/>
            <person name="Zhang Z."/>
            <person name="Crasta O.R."/>
            <person name="Sobral B.W."/>
            <person name="Xu Y."/>
            <person name="Huang S."/>
            <person name="Fei Z."/>
        </authorList>
    </citation>
    <scope>NUCLEOTIDE SEQUENCE [LARGE SCALE GENOMIC DNA]</scope>
    <source>
        <strain evidence="2">cv. 9930</strain>
    </source>
</reference>
<reference evidence="1 2" key="1">
    <citation type="journal article" date="2009" name="Nat. Genet.">
        <title>The genome of the cucumber, Cucumis sativus L.</title>
        <authorList>
            <person name="Huang S."/>
            <person name="Li R."/>
            <person name="Zhang Z."/>
            <person name="Li L."/>
            <person name="Gu X."/>
            <person name="Fan W."/>
            <person name="Lucas W.J."/>
            <person name="Wang X."/>
            <person name="Xie B."/>
            <person name="Ni P."/>
            <person name="Ren Y."/>
            <person name="Zhu H."/>
            <person name="Li J."/>
            <person name="Lin K."/>
            <person name="Jin W."/>
            <person name="Fei Z."/>
            <person name="Li G."/>
            <person name="Staub J."/>
            <person name="Kilian A."/>
            <person name="van der Vossen E.A."/>
            <person name="Wu Y."/>
            <person name="Guo J."/>
            <person name="He J."/>
            <person name="Jia Z."/>
            <person name="Ren Y."/>
            <person name="Tian G."/>
            <person name="Lu Y."/>
            <person name="Ruan J."/>
            <person name="Qian W."/>
            <person name="Wang M."/>
            <person name="Huang Q."/>
            <person name="Li B."/>
            <person name="Xuan Z."/>
            <person name="Cao J."/>
            <person name="Asan"/>
            <person name="Wu Z."/>
            <person name="Zhang J."/>
            <person name="Cai Q."/>
            <person name="Bai Y."/>
            <person name="Zhao B."/>
            <person name="Han Y."/>
            <person name="Li Y."/>
            <person name="Li X."/>
            <person name="Wang S."/>
            <person name="Shi Q."/>
            <person name="Liu S."/>
            <person name="Cho W.K."/>
            <person name="Kim J.Y."/>
            <person name="Xu Y."/>
            <person name="Heller-Uszynska K."/>
            <person name="Miao H."/>
            <person name="Cheng Z."/>
            <person name="Zhang S."/>
            <person name="Wu J."/>
            <person name="Yang Y."/>
            <person name="Kang H."/>
            <person name="Li M."/>
            <person name="Liang H."/>
            <person name="Ren X."/>
            <person name="Shi Z."/>
            <person name="Wen M."/>
            <person name="Jian M."/>
            <person name="Yang H."/>
            <person name="Zhang G."/>
            <person name="Yang Z."/>
            <person name="Chen R."/>
            <person name="Liu S."/>
            <person name="Li J."/>
            <person name="Ma L."/>
            <person name="Liu H."/>
            <person name="Zhou Y."/>
            <person name="Zhao J."/>
            <person name="Fang X."/>
            <person name="Li G."/>
            <person name="Fang L."/>
            <person name="Li Y."/>
            <person name="Liu D."/>
            <person name="Zheng H."/>
            <person name="Zhang Y."/>
            <person name="Qin N."/>
            <person name="Li Z."/>
            <person name="Yang G."/>
            <person name="Yang S."/>
            <person name="Bolund L."/>
            <person name="Kristiansen K."/>
            <person name="Zheng H."/>
            <person name="Li S."/>
            <person name="Zhang X."/>
            <person name="Yang H."/>
            <person name="Wang J."/>
            <person name="Sun R."/>
            <person name="Zhang B."/>
            <person name="Jiang S."/>
            <person name="Wang J."/>
            <person name="Du Y."/>
            <person name="Li S."/>
        </authorList>
    </citation>
    <scope>NUCLEOTIDE SEQUENCE [LARGE SCALE GENOMIC DNA]</scope>
    <source>
        <strain evidence="2">cv. 9930</strain>
    </source>
</reference>
<accession>A0A0A0KPG2</accession>
<dbReference type="AlphaFoldDB" id="A0A0A0KPG2"/>
<dbReference type="Proteomes" id="UP000029981">
    <property type="component" value="Chromosome 5"/>
</dbReference>
<evidence type="ECO:0000313" key="1">
    <source>
        <dbReference type="EMBL" id="KGN49586.1"/>
    </source>
</evidence>
<proteinExistence type="predicted"/>
<dbReference type="Gramene" id="KGN49586">
    <property type="protein sequence ID" value="KGN49586"/>
    <property type="gene ID" value="Csa_5G011760"/>
</dbReference>
<protein>
    <submittedName>
        <fullName evidence="1">Uncharacterized protein</fullName>
    </submittedName>
</protein>
<gene>
    <name evidence="1" type="ORF">Csa_5G011760</name>
</gene>